<dbReference type="Proteomes" id="UP000700334">
    <property type="component" value="Unassembled WGS sequence"/>
</dbReference>
<keyword evidence="14" id="KW-0520">NAD</keyword>
<sequence>MAAAARSKTPRGGMTQPLKGVVVHSRRSFCIRRTDKLHSQNAVELRHNDCRARGARGILGRPLSIPQLSGAQAVPAGSSASVSLRLHSEIRVNGFDWIEHLVTRAVFNCKVDIVAIKGPLINLNSMVYTFYYDSPHDRFNGTQCLLHQLLGNPLAKVIHDNFGIREGLMTMAHAITAIQKTMSGPSGKLWHDGQGAAQNIIPTCTDITEL</sequence>
<evidence type="ECO:0000313" key="24">
    <source>
        <dbReference type="Proteomes" id="UP000700334"/>
    </source>
</evidence>
<organism evidence="23 24">
    <name type="scientific">Galemys pyrenaicus</name>
    <name type="common">Iberian desman</name>
    <name type="synonym">Pyrenean desman</name>
    <dbReference type="NCBI Taxonomy" id="202257"/>
    <lineage>
        <taxon>Eukaryota</taxon>
        <taxon>Metazoa</taxon>
        <taxon>Chordata</taxon>
        <taxon>Craniata</taxon>
        <taxon>Vertebrata</taxon>
        <taxon>Euteleostomi</taxon>
        <taxon>Mammalia</taxon>
        <taxon>Eutheria</taxon>
        <taxon>Laurasiatheria</taxon>
        <taxon>Eulipotyphla</taxon>
        <taxon>Talpidae</taxon>
        <taxon>Galemys</taxon>
    </lineage>
</organism>
<dbReference type="GO" id="GO:0006915">
    <property type="term" value="P:apoptotic process"/>
    <property type="evidence" value="ECO:0007669"/>
    <property type="project" value="UniProtKB-KW"/>
</dbReference>
<evidence type="ECO:0000256" key="18">
    <source>
        <dbReference type="ARBA" id="ARBA00031890"/>
    </source>
</evidence>
<evidence type="ECO:0000256" key="6">
    <source>
        <dbReference type="ARBA" id="ARBA00013119"/>
    </source>
</evidence>
<dbReference type="SUPFAM" id="SSF55347">
    <property type="entry name" value="Glyceraldehyde-3-phosphate dehydrogenase-like, C-terminal domain"/>
    <property type="match status" value="1"/>
</dbReference>
<evidence type="ECO:0000313" key="23">
    <source>
        <dbReference type="EMBL" id="KAG8522847.1"/>
    </source>
</evidence>
<comment type="similarity">
    <text evidence="5">Belongs to the glyceraldehyde-3-phosphate dehydrogenase family.</text>
</comment>
<dbReference type="SMART" id="SM00846">
    <property type="entry name" value="Gp_dh_N"/>
    <property type="match status" value="1"/>
</dbReference>
<protein>
    <recommendedName>
        <fullName evidence="7">Glyceraldehyde-3-phosphate dehydrogenase</fullName>
        <ecNumber evidence="6">1.2.1.12</ecNumber>
    </recommendedName>
    <alternativeName>
        <fullName evidence="18">Peptidyl-cysteine S-nitrosylase GAPDH</fullName>
    </alternativeName>
</protein>
<evidence type="ECO:0000256" key="13">
    <source>
        <dbReference type="ARBA" id="ARBA00023002"/>
    </source>
</evidence>
<proteinExistence type="inferred from homology"/>
<evidence type="ECO:0000256" key="16">
    <source>
        <dbReference type="ARBA" id="ARBA00023212"/>
    </source>
</evidence>
<dbReference type="InterPro" id="IPR020831">
    <property type="entry name" value="GlycerAld/Erythrose_P_DH"/>
</dbReference>
<evidence type="ECO:0000256" key="15">
    <source>
        <dbReference type="ARBA" id="ARBA00023152"/>
    </source>
</evidence>
<dbReference type="GO" id="GO:0006096">
    <property type="term" value="P:glycolytic process"/>
    <property type="evidence" value="ECO:0007669"/>
    <property type="project" value="UniProtKB-KW"/>
</dbReference>
<dbReference type="Gene3D" id="3.40.50.720">
    <property type="entry name" value="NAD(P)-binding Rossmann-like Domain"/>
    <property type="match status" value="1"/>
</dbReference>
<keyword evidence="17" id="KW-0539">Nucleus</keyword>
<dbReference type="GO" id="GO:0051287">
    <property type="term" value="F:NAD binding"/>
    <property type="evidence" value="ECO:0007669"/>
    <property type="project" value="InterPro"/>
</dbReference>
<keyword evidence="12" id="KW-0810">Translation regulation</keyword>
<dbReference type="EC" id="1.2.1.12" evidence="6"/>
<name>A0A8J6DUX8_GALPY</name>
<dbReference type="InterPro" id="IPR020829">
    <property type="entry name" value="GlycerAld_3-P_DH_cat"/>
</dbReference>
<dbReference type="PANTHER" id="PTHR10836:SF111">
    <property type="entry name" value="GLYCERALDEHYDE-3-PHOSPHATE DEHYDROGENASE"/>
    <property type="match status" value="1"/>
</dbReference>
<dbReference type="GO" id="GO:0005634">
    <property type="term" value="C:nucleus"/>
    <property type="evidence" value="ECO:0007669"/>
    <property type="project" value="UniProtKB-SubCell"/>
</dbReference>
<dbReference type="GO" id="GO:0004365">
    <property type="term" value="F:glyceraldehyde-3-phosphate dehydrogenase (NAD+) (phosphorylating) activity"/>
    <property type="evidence" value="ECO:0007669"/>
    <property type="project" value="UniProtKB-EC"/>
</dbReference>
<evidence type="ECO:0000256" key="7">
    <source>
        <dbReference type="ARBA" id="ARBA00021022"/>
    </source>
</evidence>
<evidence type="ECO:0000256" key="17">
    <source>
        <dbReference type="ARBA" id="ARBA00023242"/>
    </source>
</evidence>
<comment type="subcellular location">
    <subcellularLocation>
        <location evidence="2">Cytoplasm</location>
        <location evidence="2">Cytoskeleton</location>
    </subcellularLocation>
    <subcellularLocation>
        <location evidence="3">Cytoplasm</location>
        <location evidence="3">Cytosol</location>
    </subcellularLocation>
    <subcellularLocation>
        <location evidence="1">Nucleus</location>
    </subcellularLocation>
</comment>
<evidence type="ECO:0000259" key="22">
    <source>
        <dbReference type="SMART" id="SM00846"/>
    </source>
</evidence>
<evidence type="ECO:0000256" key="5">
    <source>
        <dbReference type="ARBA" id="ARBA00007406"/>
    </source>
</evidence>
<dbReference type="EMBL" id="JAGFMF010011429">
    <property type="protein sequence ID" value="KAG8522847.1"/>
    <property type="molecule type" value="Genomic_DNA"/>
</dbReference>
<evidence type="ECO:0000256" key="21">
    <source>
        <dbReference type="ARBA" id="ARBA00048005"/>
    </source>
</evidence>
<reference evidence="23" key="1">
    <citation type="journal article" date="2021" name="Evol. Appl.">
        <title>The genome of the Pyrenean desman and the effects of bottlenecks and inbreeding on the genomic landscape of an endangered species.</title>
        <authorList>
            <person name="Escoda L."/>
            <person name="Castresana J."/>
        </authorList>
    </citation>
    <scope>NUCLEOTIDE SEQUENCE</scope>
    <source>
        <strain evidence="23">IBE-C5619</strain>
    </source>
</reference>
<evidence type="ECO:0000256" key="4">
    <source>
        <dbReference type="ARBA" id="ARBA00004869"/>
    </source>
</evidence>
<dbReference type="SUPFAM" id="SSF51735">
    <property type="entry name" value="NAD(P)-binding Rossmann-fold domains"/>
    <property type="match status" value="1"/>
</dbReference>
<comment type="catalytic activity">
    <reaction evidence="20">
        <text>D-glyceraldehyde 3-phosphate + phosphate + NAD(+) = (2R)-3-phospho-glyceroyl phosphate + NADH + H(+)</text>
        <dbReference type="Rhea" id="RHEA:10300"/>
        <dbReference type="ChEBI" id="CHEBI:15378"/>
        <dbReference type="ChEBI" id="CHEBI:43474"/>
        <dbReference type="ChEBI" id="CHEBI:57540"/>
        <dbReference type="ChEBI" id="CHEBI:57604"/>
        <dbReference type="ChEBI" id="CHEBI:57945"/>
        <dbReference type="ChEBI" id="CHEBI:59776"/>
        <dbReference type="EC" id="1.2.1.12"/>
    </reaction>
</comment>
<dbReference type="GO" id="GO:0005856">
    <property type="term" value="C:cytoskeleton"/>
    <property type="evidence" value="ECO:0007669"/>
    <property type="project" value="UniProtKB-SubCell"/>
</dbReference>
<keyword evidence="11" id="KW-0702">S-nitrosylation</keyword>
<evidence type="ECO:0000256" key="2">
    <source>
        <dbReference type="ARBA" id="ARBA00004245"/>
    </source>
</evidence>
<evidence type="ECO:0000256" key="20">
    <source>
        <dbReference type="ARBA" id="ARBA00047698"/>
    </source>
</evidence>
<keyword evidence="10" id="KW-0053">Apoptosis</keyword>
<accession>A0A8J6DUX8</accession>
<keyword evidence="15" id="KW-0324">Glycolysis</keyword>
<dbReference type="GO" id="GO:0005829">
    <property type="term" value="C:cytosol"/>
    <property type="evidence" value="ECO:0007669"/>
    <property type="project" value="UniProtKB-SubCell"/>
</dbReference>
<gene>
    <name evidence="23" type="ORF">J0S82_010062</name>
</gene>
<dbReference type="AlphaFoldDB" id="A0A8J6DUX8"/>
<keyword evidence="16" id="KW-0206">Cytoskeleton</keyword>
<dbReference type="PANTHER" id="PTHR10836">
    <property type="entry name" value="GLYCERALDEHYDE 3-PHOSPHATE DEHYDROGENASE"/>
    <property type="match status" value="1"/>
</dbReference>
<comment type="subunit">
    <text evidence="19">Homotetramer. Interacts with TPPP; the interaction is direct. Interacts (when S-nitrosylated) with SIAH1; leading to nuclear translocation. Interacts with RILPL1/GOSPEL, leading to prevent the interaction between GAPDH and SIAH1 and prevent nuclear translocation. Interacts with CHP1; the interaction increases the binding of CHP1 with microtubules. Associates with microtubules. Interacts with EIF1AD, USP25, PRKCI and WARS1. Interacts with phosphorylated RPL13A; inhibited by oxidatively-modified low-densitity lipoprotein (LDL(ox)). Component of the GAIT complex. Interacts with FKBP6; leading to inhibit GAPDH catalytic activity. Interacts with TRAF2, promoting TRAF2 ubiquitination. Interacts with TRAF3, promoting TRAF3 ubiquitination.</text>
</comment>
<evidence type="ECO:0000256" key="19">
    <source>
        <dbReference type="ARBA" id="ARBA00046997"/>
    </source>
</evidence>
<dbReference type="Pfam" id="PF02800">
    <property type="entry name" value="Gp_dh_C"/>
    <property type="match status" value="1"/>
</dbReference>
<dbReference type="GO" id="GO:0016740">
    <property type="term" value="F:transferase activity"/>
    <property type="evidence" value="ECO:0007669"/>
    <property type="project" value="UniProtKB-KW"/>
</dbReference>
<keyword evidence="13" id="KW-0560">Oxidoreductase</keyword>
<evidence type="ECO:0000256" key="11">
    <source>
        <dbReference type="ARBA" id="ARBA00022799"/>
    </source>
</evidence>
<comment type="catalytic activity">
    <reaction evidence="21">
        <text>S-nitroso-L-cysteinyl-[GAPDH] + L-cysteinyl-[protein] = L-cysteinyl-[GAPDH] + S-nitroso-L-cysteinyl-[protein]</text>
        <dbReference type="Rhea" id="RHEA:66684"/>
        <dbReference type="Rhea" id="RHEA-COMP:10131"/>
        <dbReference type="Rhea" id="RHEA-COMP:17089"/>
        <dbReference type="Rhea" id="RHEA-COMP:17090"/>
        <dbReference type="Rhea" id="RHEA-COMP:17091"/>
        <dbReference type="ChEBI" id="CHEBI:29950"/>
        <dbReference type="ChEBI" id="CHEBI:149494"/>
    </reaction>
    <physiologicalReaction direction="left-to-right" evidence="21">
        <dbReference type="Rhea" id="RHEA:66685"/>
    </physiologicalReaction>
</comment>
<dbReference type="InterPro" id="IPR036291">
    <property type="entry name" value="NAD(P)-bd_dom_sf"/>
</dbReference>
<evidence type="ECO:0000256" key="1">
    <source>
        <dbReference type="ARBA" id="ARBA00004123"/>
    </source>
</evidence>
<comment type="caution">
    <text evidence="23">The sequence shown here is derived from an EMBL/GenBank/DDBJ whole genome shotgun (WGS) entry which is preliminary data.</text>
</comment>
<comment type="pathway">
    <text evidence="4">Carbohydrate degradation; glycolysis; pyruvate from D-glyceraldehyde 3-phosphate: step 1/5.</text>
</comment>
<evidence type="ECO:0000256" key="12">
    <source>
        <dbReference type="ARBA" id="ARBA00022845"/>
    </source>
</evidence>
<dbReference type="Gene3D" id="3.30.360.10">
    <property type="entry name" value="Dihydrodipicolinate Reductase, domain 2"/>
    <property type="match status" value="1"/>
</dbReference>
<evidence type="ECO:0000256" key="9">
    <source>
        <dbReference type="ARBA" id="ARBA00022679"/>
    </source>
</evidence>
<evidence type="ECO:0000256" key="3">
    <source>
        <dbReference type="ARBA" id="ARBA00004514"/>
    </source>
</evidence>
<evidence type="ECO:0000256" key="10">
    <source>
        <dbReference type="ARBA" id="ARBA00022703"/>
    </source>
</evidence>
<keyword evidence="9" id="KW-0808">Transferase</keyword>
<evidence type="ECO:0000256" key="8">
    <source>
        <dbReference type="ARBA" id="ARBA00022490"/>
    </source>
</evidence>
<keyword evidence="8" id="KW-0963">Cytoplasm</keyword>
<keyword evidence="24" id="KW-1185">Reference proteome</keyword>
<feature type="domain" description="Glyceraldehyde 3-phosphate dehydrogenase NAD(P) binding" evidence="22">
    <location>
        <begin position="90"/>
        <end position="187"/>
    </location>
</feature>
<dbReference type="GO" id="GO:0006417">
    <property type="term" value="P:regulation of translation"/>
    <property type="evidence" value="ECO:0007669"/>
    <property type="project" value="UniProtKB-KW"/>
</dbReference>
<dbReference type="InterPro" id="IPR020828">
    <property type="entry name" value="GlycerAld_3-P_DH_NAD(P)-bd"/>
</dbReference>
<evidence type="ECO:0000256" key="14">
    <source>
        <dbReference type="ARBA" id="ARBA00023027"/>
    </source>
</evidence>